<dbReference type="Pfam" id="PF13231">
    <property type="entry name" value="PMT_2"/>
    <property type="match status" value="1"/>
</dbReference>
<comment type="caution">
    <text evidence="10">The sequence shown here is derived from an EMBL/GenBank/DDBJ whole genome shotgun (WGS) entry which is preliminary data.</text>
</comment>
<keyword evidence="6 8" id="KW-1133">Transmembrane helix</keyword>
<dbReference type="EMBL" id="AUNB01000073">
    <property type="protein sequence ID" value="KEO53173.1"/>
    <property type="molecule type" value="Genomic_DNA"/>
</dbReference>
<dbReference type="AlphaFoldDB" id="A0A074JC77"/>
<evidence type="ECO:0000313" key="10">
    <source>
        <dbReference type="EMBL" id="KEO53173.1"/>
    </source>
</evidence>
<organism evidence="10 11">
    <name type="scientific">Thioclava indica</name>
    <dbReference type="NCBI Taxonomy" id="1353528"/>
    <lineage>
        <taxon>Bacteria</taxon>
        <taxon>Pseudomonadati</taxon>
        <taxon>Pseudomonadota</taxon>
        <taxon>Alphaproteobacteria</taxon>
        <taxon>Rhodobacterales</taxon>
        <taxon>Paracoccaceae</taxon>
        <taxon>Thioclava</taxon>
    </lineage>
</organism>
<dbReference type="RefSeq" id="WP_051697375.1">
    <property type="nucleotide sequence ID" value="NZ_AUNB01000073.1"/>
</dbReference>
<keyword evidence="4" id="KW-0808">Transferase</keyword>
<evidence type="ECO:0000256" key="4">
    <source>
        <dbReference type="ARBA" id="ARBA00022679"/>
    </source>
</evidence>
<proteinExistence type="predicted"/>
<feature type="transmembrane region" description="Helical" evidence="8">
    <location>
        <begin position="380"/>
        <end position="398"/>
    </location>
</feature>
<feature type="transmembrane region" description="Helical" evidence="8">
    <location>
        <begin position="410"/>
        <end position="430"/>
    </location>
</feature>
<comment type="subcellular location">
    <subcellularLocation>
        <location evidence="1">Cell membrane</location>
        <topology evidence="1">Multi-pass membrane protein</topology>
    </subcellularLocation>
</comment>
<evidence type="ECO:0000256" key="6">
    <source>
        <dbReference type="ARBA" id="ARBA00022989"/>
    </source>
</evidence>
<keyword evidence="11" id="KW-1185">Reference proteome</keyword>
<feature type="transmembrane region" description="Helical" evidence="8">
    <location>
        <begin position="260"/>
        <end position="277"/>
    </location>
</feature>
<feature type="transmembrane region" description="Helical" evidence="8">
    <location>
        <begin position="140"/>
        <end position="156"/>
    </location>
</feature>
<dbReference type="Proteomes" id="UP000027471">
    <property type="component" value="Unassembled WGS sequence"/>
</dbReference>
<gene>
    <name evidence="10" type="ORF">DT23_07450</name>
</gene>
<evidence type="ECO:0000256" key="8">
    <source>
        <dbReference type="SAM" id="Phobius"/>
    </source>
</evidence>
<dbReference type="InterPro" id="IPR050297">
    <property type="entry name" value="LipidA_mod_glycosyltrf_83"/>
</dbReference>
<dbReference type="GO" id="GO:0005886">
    <property type="term" value="C:plasma membrane"/>
    <property type="evidence" value="ECO:0007669"/>
    <property type="project" value="UniProtKB-SubCell"/>
</dbReference>
<dbReference type="eggNOG" id="COG1807">
    <property type="taxonomic scope" value="Bacteria"/>
</dbReference>
<feature type="transmembrane region" description="Helical" evidence="8">
    <location>
        <begin position="168"/>
        <end position="193"/>
    </location>
</feature>
<evidence type="ECO:0000256" key="2">
    <source>
        <dbReference type="ARBA" id="ARBA00022475"/>
    </source>
</evidence>
<sequence>MTSNPVRVTLVGALVTFALFATVLMMMRPLMAIDETRYLTVAWEMWQGGSKFVPHLNGEIYSHKPPLLFWLVNLAWMAFGQSEWAARLVAPAFGLLSVYLVARLARAMWPDAPERGGLAALILATSGLFLLYGSTTMFDTMLTAATLIGMLSIWSLQRGLRLGPVIGLGVALALGVLAKGPVILVHVMPAALLMPLWAAREERVRIAGWYGRIALAFAIALALVLVWLGPAVILGGAEYREQILWKQSAGRMVKSFAHSRPDWFFIALLPLYLWPWGWSRAGLASLKPSRLWADPGARMVSIWAVAALIAFSLISGKQAHYLLPEMPALALLLSGMVPTAEPRHRAWRLAWLLPGFGVAIAAAAVPFGAFPELPDGTGSWMFWIIGVAVLALAALILLRAHAGWRAEAWAAPLALVAIQAMVWPILWPIYDPAPLGALLAAHSQHGVATTDTGYAGQFSYAGRLQKPVQVLGNSADLGRWMAAHPGGIVLAPKKIADVTGLGQIAERHFRQRDWRIYQVALPADPAPADVPAPDAAQ</sequence>
<dbReference type="InterPro" id="IPR038731">
    <property type="entry name" value="RgtA/B/C-like"/>
</dbReference>
<dbReference type="GO" id="GO:0016763">
    <property type="term" value="F:pentosyltransferase activity"/>
    <property type="evidence" value="ECO:0007669"/>
    <property type="project" value="TreeGrafter"/>
</dbReference>
<dbReference type="PANTHER" id="PTHR33908:SF3">
    <property type="entry name" value="UNDECAPRENYL PHOSPHATE-ALPHA-4-AMINO-4-DEOXY-L-ARABINOSE ARABINOSYL TRANSFERASE"/>
    <property type="match status" value="1"/>
</dbReference>
<feature type="transmembrane region" description="Helical" evidence="8">
    <location>
        <begin position="349"/>
        <end position="368"/>
    </location>
</feature>
<dbReference type="PANTHER" id="PTHR33908">
    <property type="entry name" value="MANNOSYLTRANSFERASE YKCB-RELATED"/>
    <property type="match status" value="1"/>
</dbReference>
<dbReference type="STRING" id="1353528.DT23_07450"/>
<accession>A0A074JC77</accession>
<evidence type="ECO:0000256" key="1">
    <source>
        <dbReference type="ARBA" id="ARBA00004651"/>
    </source>
</evidence>
<feature type="domain" description="Glycosyltransferase RgtA/B/C/D-like" evidence="9">
    <location>
        <begin position="63"/>
        <end position="227"/>
    </location>
</feature>
<dbReference type="OrthoDB" id="9810951at2"/>
<evidence type="ECO:0000256" key="3">
    <source>
        <dbReference type="ARBA" id="ARBA00022676"/>
    </source>
</evidence>
<protein>
    <recommendedName>
        <fullName evidence="9">Glycosyltransferase RgtA/B/C/D-like domain-containing protein</fullName>
    </recommendedName>
</protein>
<keyword evidence="7 8" id="KW-0472">Membrane</keyword>
<keyword evidence="2" id="KW-1003">Cell membrane</keyword>
<reference evidence="10 11" key="1">
    <citation type="journal article" date="2015" name="Antonie Van Leeuwenhoek">
        <title>Thioclava indica sp. nov., isolated from surface seawater of the Indian Ocean.</title>
        <authorList>
            <person name="Liu Y."/>
            <person name="Lai Q."/>
            <person name="Du J."/>
            <person name="Xu H."/>
            <person name="Jiang L."/>
            <person name="Shao Z."/>
        </authorList>
    </citation>
    <scope>NUCLEOTIDE SEQUENCE [LARGE SCALE GENOMIC DNA]</scope>
    <source>
        <strain evidence="10 11">DT23-4</strain>
    </source>
</reference>
<feature type="transmembrane region" description="Helical" evidence="8">
    <location>
        <begin position="117"/>
        <end position="134"/>
    </location>
</feature>
<keyword evidence="3" id="KW-0328">Glycosyltransferase</keyword>
<evidence type="ECO:0000259" key="9">
    <source>
        <dbReference type="Pfam" id="PF13231"/>
    </source>
</evidence>
<evidence type="ECO:0000313" key="11">
    <source>
        <dbReference type="Proteomes" id="UP000027471"/>
    </source>
</evidence>
<name>A0A074JC77_9RHOB</name>
<evidence type="ECO:0000256" key="5">
    <source>
        <dbReference type="ARBA" id="ARBA00022692"/>
    </source>
</evidence>
<dbReference type="GO" id="GO:0010041">
    <property type="term" value="P:response to iron(III) ion"/>
    <property type="evidence" value="ECO:0007669"/>
    <property type="project" value="TreeGrafter"/>
</dbReference>
<evidence type="ECO:0000256" key="7">
    <source>
        <dbReference type="ARBA" id="ARBA00023136"/>
    </source>
</evidence>
<feature type="transmembrane region" description="Helical" evidence="8">
    <location>
        <begin position="84"/>
        <end position="105"/>
    </location>
</feature>
<feature type="transmembrane region" description="Helical" evidence="8">
    <location>
        <begin position="213"/>
        <end position="239"/>
    </location>
</feature>
<keyword evidence="5 8" id="KW-0812">Transmembrane</keyword>
<dbReference type="GO" id="GO:0009103">
    <property type="term" value="P:lipopolysaccharide biosynthetic process"/>
    <property type="evidence" value="ECO:0007669"/>
    <property type="project" value="TreeGrafter"/>
</dbReference>
<feature type="transmembrane region" description="Helical" evidence="8">
    <location>
        <begin position="297"/>
        <end position="316"/>
    </location>
</feature>